<evidence type="ECO:0000256" key="1">
    <source>
        <dbReference type="SAM" id="Phobius"/>
    </source>
</evidence>
<name>G2KLN6_MICAA</name>
<accession>G2KLN6</accession>
<dbReference type="SUPFAM" id="SSF53300">
    <property type="entry name" value="vWA-like"/>
    <property type="match status" value="1"/>
</dbReference>
<gene>
    <name evidence="3" type="ordered locus">MICA_529</name>
</gene>
<feature type="domain" description="VWFA" evidence="2">
    <location>
        <begin position="140"/>
        <end position="437"/>
    </location>
</feature>
<evidence type="ECO:0000313" key="4">
    <source>
        <dbReference type="Proteomes" id="UP000009286"/>
    </source>
</evidence>
<dbReference type="eggNOG" id="COG2304">
    <property type="taxonomic scope" value="Bacteria"/>
</dbReference>
<evidence type="ECO:0000259" key="2">
    <source>
        <dbReference type="PROSITE" id="PS50234"/>
    </source>
</evidence>
<dbReference type="eggNOG" id="COG4961">
    <property type="taxonomic scope" value="Bacteria"/>
</dbReference>
<dbReference type="AlphaFoldDB" id="G2KLN6"/>
<keyword evidence="4" id="KW-1185">Reference proteome</keyword>
<dbReference type="HOGENOM" id="CLU_026005_0_0_5"/>
<dbReference type="InterPro" id="IPR028087">
    <property type="entry name" value="Tad_N"/>
</dbReference>
<feature type="transmembrane region" description="Helical" evidence="1">
    <location>
        <begin position="20"/>
        <end position="45"/>
    </location>
</feature>
<keyword evidence="1" id="KW-0812">Transmembrane</keyword>
<keyword evidence="1" id="KW-1133">Transmembrane helix</keyword>
<dbReference type="InterPro" id="IPR002035">
    <property type="entry name" value="VWF_A"/>
</dbReference>
<dbReference type="EMBL" id="CP002382">
    <property type="protein sequence ID" value="AEP08866.1"/>
    <property type="molecule type" value="Genomic_DNA"/>
</dbReference>
<reference evidence="3 4" key="1">
    <citation type="journal article" date="2011" name="BMC Genomics">
        <title>Genomic insights into an obligate epibiotic bacterial predator: Micavibrio aeruginosavorus ARL-13.</title>
        <authorList>
            <person name="Wang Z."/>
            <person name="Kadouri D."/>
            <person name="Wu M."/>
        </authorList>
    </citation>
    <scope>NUCLEOTIDE SEQUENCE [LARGE SCALE GENOMIC DNA]</scope>
    <source>
        <strain evidence="3 4">ARL-13</strain>
    </source>
</reference>
<dbReference type="Proteomes" id="UP000009286">
    <property type="component" value="Chromosome"/>
</dbReference>
<sequence>MGMIQFLRKYWYDSGASLAAYMALTIPILVGSIGMATDVGMSYLVRARLQGALDAAALATAAATSSGDADIGEKLDAYFEANYPPEKIGVPYDLDFTDSDEALQVSAMARYNTMFVRVLGIDEINIAASTTITRAVRGIEAVLVLDNTGSMSNNNNIQKLRDAAETFVNTLYDRAGEDEEYVKIGIVPYSSTVNVGRYGLGLNPDGSAYGDPFVTLPNGVTYNSNCGGSSTSRWCGCVLAENYPGDVEEFENNVGAYLYRTCSYSNWTKAWTCTVQSTPNRYCPPPITPLTSDREVLLDAIDDLRADGNTLGNFGMIWGYRVVSPEFPFEEGAAWDDYIWRKAVVMMTDGDNTIGNSSFYSAYGWGAMHGISTADINDRFEEVCALLRSQGVLVYTIVFTSGINEATKDMYRACATTSNMYYYAPSGDDLEEAFEKIARELSNLHVSN</sequence>
<organism evidence="3 4">
    <name type="scientific">Micavibrio aeruginosavorus (strain ARL-13)</name>
    <dbReference type="NCBI Taxonomy" id="856793"/>
    <lineage>
        <taxon>Bacteria</taxon>
        <taxon>Pseudomonadati</taxon>
        <taxon>Bdellovibrionota</taxon>
        <taxon>Bdellovibrionia</taxon>
        <taxon>Bdellovibrionales</taxon>
        <taxon>Pseudobdellovibrionaceae</taxon>
        <taxon>Micavibrio</taxon>
    </lineage>
</organism>
<dbReference type="Gene3D" id="3.40.50.410">
    <property type="entry name" value="von Willebrand factor, type A domain"/>
    <property type="match status" value="2"/>
</dbReference>
<dbReference type="PROSITE" id="PS50234">
    <property type="entry name" value="VWFA"/>
    <property type="match status" value="1"/>
</dbReference>
<dbReference type="CDD" id="cd00198">
    <property type="entry name" value="vWFA"/>
    <property type="match status" value="1"/>
</dbReference>
<keyword evidence="1" id="KW-0472">Membrane</keyword>
<dbReference type="SMART" id="SM00327">
    <property type="entry name" value="VWA"/>
    <property type="match status" value="1"/>
</dbReference>
<evidence type="ECO:0000313" key="3">
    <source>
        <dbReference type="EMBL" id="AEP08866.1"/>
    </source>
</evidence>
<dbReference type="InterPro" id="IPR036465">
    <property type="entry name" value="vWFA_dom_sf"/>
</dbReference>
<dbReference type="KEGG" id="mai:MICA_529"/>
<dbReference type="Pfam" id="PF13400">
    <property type="entry name" value="Tad"/>
    <property type="match status" value="1"/>
</dbReference>
<dbReference type="STRING" id="856793.MICA_529"/>
<proteinExistence type="predicted"/>
<protein>
    <recommendedName>
        <fullName evidence="2">VWFA domain-containing protein</fullName>
    </recommendedName>
</protein>